<dbReference type="EMBL" id="BAABDM010000007">
    <property type="protein sequence ID" value="GAA4102438.1"/>
    <property type="molecule type" value="Genomic_DNA"/>
</dbReference>
<reference evidence="7" key="1">
    <citation type="journal article" date="2019" name="Int. J. Syst. Evol. Microbiol.">
        <title>The Global Catalogue of Microorganisms (GCM) 10K type strain sequencing project: providing services to taxonomists for standard genome sequencing and annotation.</title>
        <authorList>
            <consortium name="The Broad Institute Genomics Platform"/>
            <consortium name="The Broad Institute Genome Sequencing Center for Infectious Disease"/>
            <person name="Wu L."/>
            <person name="Ma J."/>
        </authorList>
    </citation>
    <scope>NUCLEOTIDE SEQUENCE [LARGE SCALE GENOMIC DNA]</scope>
    <source>
        <strain evidence="7">JCM 17304</strain>
    </source>
</reference>
<comment type="caution">
    <text evidence="6">The sequence shown here is derived from an EMBL/GenBank/DDBJ whole genome shotgun (WGS) entry which is preliminary data.</text>
</comment>
<feature type="domain" description="FAD-dependent oxidoreductase 2 FAD-binding" evidence="5">
    <location>
        <begin position="35"/>
        <end position="523"/>
    </location>
</feature>
<evidence type="ECO:0000256" key="2">
    <source>
        <dbReference type="ARBA" id="ARBA00022630"/>
    </source>
</evidence>
<dbReference type="InterPro" id="IPR036188">
    <property type="entry name" value="FAD/NAD-bd_sf"/>
</dbReference>
<evidence type="ECO:0000313" key="6">
    <source>
        <dbReference type="EMBL" id="GAA4102438.1"/>
    </source>
</evidence>
<dbReference type="SUPFAM" id="SSF56425">
    <property type="entry name" value="Succinate dehydrogenase/fumarate reductase flavoprotein, catalytic domain"/>
    <property type="match status" value="1"/>
</dbReference>
<dbReference type="InterPro" id="IPR027477">
    <property type="entry name" value="Succ_DH/fumarate_Rdtase_cat_sf"/>
</dbReference>
<keyword evidence="2" id="KW-0285">Flavoprotein</keyword>
<dbReference type="Pfam" id="PF00890">
    <property type="entry name" value="FAD_binding_2"/>
    <property type="match status" value="1"/>
</dbReference>
<protein>
    <submittedName>
        <fullName evidence="6">FAD-binding protein</fullName>
    </submittedName>
</protein>
<dbReference type="NCBIfam" id="NF005511">
    <property type="entry name" value="PRK07121.1-4"/>
    <property type="match status" value="1"/>
</dbReference>
<dbReference type="Gene3D" id="3.50.50.60">
    <property type="entry name" value="FAD/NAD(P)-binding domain"/>
    <property type="match status" value="1"/>
</dbReference>
<evidence type="ECO:0000256" key="3">
    <source>
        <dbReference type="ARBA" id="ARBA00022827"/>
    </source>
</evidence>
<dbReference type="Gene3D" id="3.90.700.10">
    <property type="entry name" value="Succinate dehydrogenase/fumarate reductase flavoprotein, catalytic domain"/>
    <property type="match status" value="1"/>
</dbReference>
<gene>
    <name evidence="6" type="ORF">GCM10022414_30270</name>
</gene>
<evidence type="ECO:0000256" key="1">
    <source>
        <dbReference type="ARBA" id="ARBA00001974"/>
    </source>
</evidence>
<dbReference type="InterPro" id="IPR003953">
    <property type="entry name" value="FAD-dep_OxRdtase_2_FAD-bd"/>
</dbReference>
<organism evidence="6 7">
    <name type="scientific">Zhongshania borealis</name>
    <dbReference type="NCBI Taxonomy" id="889488"/>
    <lineage>
        <taxon>Bacteria</taxon>
        <taxon>Pseudomonadati</taxon>
        <taxon>Pseudomonadota</taxon>
        <taxon>Gammaproteobacteria</taxon>
        <taxon>Cellvibrionales</taxon>
        <taxon>Spongiibacteraceae</taxon>
        <taxon>Zhongshania</taxon>
    </lineage>
</organism>
<keyword evidence="3" id="KW-0274">FAD</keyword>
<evidence type="ECO:0000256" key="4">
    <source>
        <dbReference type="ARBA" id="ARBA00023002"/>
    </source>
</evidence>
<dbReference type="InterPro" id="IPR050315">
    <property type="entry name" value="FAD-oxidoreductase_2"/>
</dbReference>
<dbReference type="Proteomes" id="UP001500392">
    <property type="component" value="Unassembled WGS sequence"/>
</dbReference>
<sequence length="555" mass="60538">MSINNKNILDTLKSQVSTSYRIQHCNDINWDDTTDVAVIGYGAAGACSALEASSLGVKVTVLDRLNGGGASALSGGIIYAGGGTAYQSQAGVEDSVENMMNYLRQEAQGAVSEETLRHFCEQSIPNLAWLEKYGVNFDSTPYSEKTSYPPENYFLYYSGNELASPYRDIATPARRGHRVKGKGFTGRVLFESLNQSAQQQNNIEIKQHCEVTRLILDQQDRLVGIELLQAPDNKIIQAIIRAVNRLANKFAVLEPKAGTLIRKLVHGLRRSGKTKFLRVRKGAILSAGGYIYNRHLVQKLAPSYTPARPLGEDCIGKGISLGVSAGGQVQHMDKVSAWRFFAPPNTMLKGVIVDEKGERICNEDLYGATAADRILESGCKRAYLILDKRMMAEASAETRISKMQLFQWAPARLFLSISSTKATTLNSLARKCRINFPRLQSTIGNYNSDAIAGKDRYHKSTDFVQAIEQSPFYAIDISLQNWRVPCFAITLGGLSVNEQTGAVLDVNGNSISGLFAAGRSAVGICSNSYVSGLSLADCVYSGRRAGHSAALEKSE</sequence>
<dbReference type="SUPFAM" id="SSF51905">
    <property type="entry name" value="FAD/NAD(P)-binding domain"/>
    <property type="match status" value="1"/>
</dbReference>
<evidence type="ECO:0000259" key="5">
    <source>
        <dbReference type="Pfam" id="PF00890"/>
    </source>
</evidence>
<evidence type="ECO:0000313" key="7">
    <source>
        <dbReference type="Proteomes" id="UP001500392"/>
    </source>
</evidence>
<accession>A0ABP7X1T8</accession>
<proteinExistence type="predicted"/>
<keyword evidence="4" id="KW-0560">Oxidoreductase</keyword>
<keyword evidence="7" id="KW-1185">Reference proteome</keyword>
<name>A0ABP7X1T8_9GAMM</name>
<comment type="cofactor">
    <cofactor evidence="1">
        <name>FAD</name>
        <dbReference type="ChEBI" id="CHEBI:57692"/>
    </cofactor>
</comment>
<dbReference type="PANTHER" id="PTHR43400:SF10">
    <property type="entry name" value="3-OXOSTEROID 1-DEHYDROGENASE"/>
    <property type="match status" value="1"/>
</dbReference>
<dbReference type="RefSeq" id="WP_344937639.1">
    <property type="nucleotide sequence ID" value="NZ_BAABDM010000007.1"/>
</dbReference>
<dbReference type="PANTHER" id="PTHR43400">
    <property type="entry name" value="FUMARATE REDUCTASE"/>
    <property type="match status" value="1"/>
</dbReference>